<dbReference type="InterPro" id="IPR000719">
    <property type="entry name" value="Prot_kinase_dom"/>
</dbReference>
<evidence type="ECO:0000256" key="2">
    <source>
        <dbReference type="ARBA" id="ARBA00022536"/>
    </source>
</evidence>
<evidence type="ECO:0000259" key="9">
    <source>
        <dbReference type="PROSITE" id="PS50011"/>
    </source>
</evidence>
<dbReference type="Gramene" id="AET5Gv20029400.2">
    <property type="protein sequence ID" value="AET5Gv20029400.2"/>
    <property type="gene ID" value="AET5Gv20029400"/>
</dbReference>
<keyword evidence="7" id="KW-1133">Transmembrane helix</keyword>
<keyword evidence="11" id="KW-1185">Reference proteome</keyword>
<evidence type="ECO:0000256" key="6">
    <source>
        <dbReference type="SAM" id="MobiDB-lite"/>
    </source>
</evidence>
<feature type="transmembrane region" description="Helical" evidence="7">
    <location>
        <begin position="356"/>
        <end position="378"/>
    </location>
</feature>
<evidence type="ECO:0000313" key="11">
    <source>
        <dbReference type="Proteomes" id="UP000015105"/>
    </source>
</evidence>
<dbReference type="Gene3D" id="2.10.25.10">
    <property type="entry name" value="Laminin"/>
    <property type="match status" value="1"/>
</dbReference>
<dbReference type="GO" id="GO:0030247">
    <property type="term" value="F:polysaccharide binding"/>
    <property type="evidence" value="ECO:0007669"/>
    <property type="project" value="InterPro"/>
</dbReference>
<dbReference type="Pfam" id="PF07714">
    <property type="entry name" value="PK_Tyr_Ser-Thr"/>
    <property type="match status" value="1"/>
</dbReference>
<dbReference type="Gene3D" id="1.10.510.10">
    <property type="entry name" value="Transferase(Phosphotransferase) domain 1"/>
    <property type="match status" value="1"/>
</dbReference>
<evidence type="ECO:0000256" key="7">
    <source>
        <dbReference type="SAM" id="Phobius"/>
    </source>
</evidence>
<dbReference type="InterPro" id="IPR011009">
    <property type="entry name" value="Kinase-like_dom_sf"/>
</dbReference>
<dbReference type="FunFam" id="3.30.200.20:FF:000337">
    <property type="entry name" value="Wall-associated receptor kinase 3"/>
    <property type="match status" value="1"/>
</dbReference>
<dbReference type="InterPro" id="IPR001245">
    <property type="entry name" value="Ser-Thr/Tyr_kinase_cat_dom"/>
</dbReference>
<dbReference type="SMART" id="SM00179">
    <property type="entry name" value="EGF_CA"/>
    <property type="match status" value="1"/>
</dbReference>
<dbReference type="AlphaFoldDB" id="A0A453JGY9"/>
<dbReference type="GO" id="GO:0005524">
    <property type="term" value="F:ATP binding"/>
    <property type="evidence" value="ECO:0007669"/>
    <property type="project" value="UniProtKB-UniRule"/>
</dbReference>
<dbReference type="InterPro" id="IPR001881">
    <property type="entry name" value="EGF-like_Ca-bd_dom"/>
</dbReference>
<reference evidence="10" key="5">
    <citation type="journal article" date="2021" name="G3 (Bethesda)">
        <title>Aegilops tauschii genome assembly Aet v5.0 features greater sequence contiguity and improved annotation.</title>
        <authorList>
            <person name="Wang L."/>
            <person name="Zhu T."/>
            <person name="Rodriguez J.C."/>
            <person name="Deal K.R."/>
            <person name="Dubcovsky J."/>
            <person name="McGuire P.E."/>
            <person name="Lux T."/>
            <person name="Spannagl M."/>
            <person name="Mayer K.F.X."/>
            <person name="Baldrich P."/>
            <person name="Meyers B.C."/>
            <person name="Huo N."/>
            <person name="Gu Y.Q."/>
            <person name="Zhou H."/>
            <person name="Devos K.M."/>
            <person name="Bennetzen J.L."/>
            <person name="Unver T."/>
            <person name="Budak H."/>
            <person name="Gulick P.J."/>
            <person name="Galiba G."/>
            <person name="Kalapos B."/>
            <person name="Nelson D.R."/>
            <person name="Li P."/>
            <person name="You F.M."/>
            <person name="Luo M.C."/>
            <person name="Dvorak J."/>
        </authorList>
    </citation>
    <scope>NUCLEOTIDE SEQUENCE [LARGE SCALE GENOMIC DNA]</scope>
    <source>
        <strain evidence="10">cv. AL8/78</strain>
    </source>
</reference>
<dbReference type="GO" id="GO:0016020">
    <property type="term" value="C:membrane"/>
    <property type="evidence" value="ECO:0007669"/>
    <property type="project" value="UniProtKB-SubCell"/>
</dbReference>
<evidence type="ECO:0000256" key="1">
    <source>
        <dbReference type="ARBA" id="ARBA00004167"/>
    </source>
</evidence>
<protein>
    <recommendedName>
        <fullName evidence="9">Protein kinase domain-containing protein</fullName>
    </recommendedName>
</protein>
<evidence type="ECO:0000256" key="4">
    <source>
        <dbReference type="ARBA" id="ARBA00023157"/>
    </source>
</evidence>
<dbReference type="PROSITE" id="PS00010">
    <property type="entry name" value="ASX_HYDROXYL"/>
    <property type="match status" value="1"/>
</dbReference>
<dbReference type="Pfam" id="PF13947">
    <property type="entry name" value="GUB_WAK_bind"/>
    <property type="match status" value="1"/>
</dbReference>
<evidence type="ECO:0000256" key="3">
    <source>
        <dbReference type="ARBA" id="ARBA00022729"/>
    </source>
</evidence>
<dbReference type="InterPro" id="IPR025287">
    <property type="entry name" value="WAK_GUB"/>
</dbReference>
<feature type="region of interest" description="Disordered" evidence="6">
    <location>
        <begin position="591"/>
        <end position="636"/>
    </location>
</feature>
<keyword evidence="4" id="KW-1015">Disulfide bond</keyword>
<dbReference type="Proteomes" id="UP000015105">
    <property type="component" value="Chromosome 5D"/>
</dbReference>
<keyword evidence="5" id="KW-0547">Nucleotide-binding</keyword>
<dbReference type="InterPro" id="IPR017441">
    <property type="entry name" value="Protein_kinase_ATP_BS"/>
</dbReference>
<evidence type="ECO:0000256" key="8">
    <source>
        <dbReference type="SAM" id="SignalP"/>
    </source>
</evidence>
<dbReference type="CDD" id="cd00054">
    <property type="entry name" value="EGF_CA"/>
    <property type="match status" value="1"/>
</dbReference>
<dbReference type="GO" id="GO:0005509">
    <property type="term" value="F:calcium ion binding"/>
    <property type="evidence" value="ECO:0007669"/>
    <property type="project" value="InterPro"/>
</dbReference>
<dbReference type="PROSITE" id="PS50011">
    <property type="entry name" value="PROTEIN_KINASE_DOM"/>
    <property type="match status" value="1"/>
</dbReference>
<reference evidence="11" key="1">
    <citation type="journal article" date="2014" name="Science">
        <title>Ancient hybridizations among the ancestral genomes of bread wheat.</title>
        <authorList>
            <consortium name="International Wheat Genome Sequencing Consortium,"/>
            <person name="Marcussen T."/>
            <person name="Sandve S.R."/>
            <person name="Heier L."/>
            <person name="Spannagl M."/>
            <person name="Pfeifer M."/>
            <person name="Jakobsen K.S."/>
            <person name="Wulff B.B."/>
            <person name="Steuernagel B."/>
            <person name="Mayer K.F."/>
            <person name="Olsen O.A."/>
        </authorList>
    </citation>
    <scope>NUCLEOTIDE SEQUENCE [LARGE SCALE GENOMIC DNA]</scope>
    <source>
        <strain evidence="11">cv. AL8/78</strain>
    </source>
</reference>
<organism evidence="10 11">
    <name type="scientific">Aegilops tauschii subsp. strangulata</name>
    <name type="common">Goatgrass</name>
    <dbReference type="NCBI Taxonomy" id="200361"/>
    <lineage>
        <taxon>Eukaryota</taxon>
        <taxon>Viridiplantae</taxon>
        <taxon>Streptophyta</taxon>
        <taxon>Embryophyta</taxon>
        <taxon>Tracheophyta</taxon>
        <taxon>Spermatophyta</taxon>
        <taxon>Magnoliopsida</taxon>
        <taxon>Liliopsida</taxon>
        <taxon>Poales</taxon>
        <taxon>Poaceae</taxon>
        <taxon>BOP clade</taxon>
        <taxon>Pooideae</taxon>
        <taxon>Triticodae</taxon>
        <taxon>Triticeae</taxon>
        <taxon>Triticinae</taxon>
        <taxon>Aegilops</taxon>
    </lineage>
</organism>
<feature type="signal peptide" evidence="8">
    <location>
        <begin position="1"/>
        <end position="20"/>
    </location>
</feature>
<proteinExistence type="predicted"/>
<dbReference type="PROSITE" id="PS01187">
    <property type="entry name" value="EGF_CA"/>
    <property type="match status" value="1"/>
</dbReference>
<name>A0A453JGY9_AEGTS</name>
<keyword evidence="3 8" id="KW-0732">Signal</keyword>
<comment type="subcellular location">
    <subcellularLocation>
        <location evidence="1">Membrane</location>
        <topology evidence="1">Single-pass membrane protein</topology>
    </subcellularLocation>
</comment>
<dbReference type="SUPFAM" id="SSF57196">
    <property type="entry name" value="EGF/Laminin"/>
    <property type="match status" value="1"/>
</dbReference>
<evidence type="ECO:0000256" key="5">
    <source>
        <dbReference type="PROSITE-ProRule" id="PRU10141"/>
    </source>
</evidence>
<feature type="compositionally biased region" description="Polar residues" evidence="6">
    <location>
        <begin position="606"/>
        <end position="636"/>
    </location>
</feature>
<dbReference type="InterPro" id="IPR000742">
    <property type="entry name" value="EGF"/>
</dbReference>
<sequence>MGRSLAFLLPALLLAATVESLLTVRPDCQESCGGVDIPYPFGIGAGCFRPGFEITCLNNTMPVLPASTGVVRVLTLLVMPRPEARVMLPVSWTCYNSAGNTTAVSLDGRVNFNKDNVYRISNTHNQLFVLGCNTFVYTMSWCTAHCNDPLSAMYTLYSGCTTYCNDSRSAQDGACAGVGCCHVDIPPGIGDNLMKFDTWSRVGKEFSPCDYAFIVEKGSYTFRAADLHMEKHTRLPLRLDWAIRDSNVNSTASLSCAQLSQGNSTSCVSDHSECVDSTNGPGYVCNCTKGYEGNPYLPHGCTNIDECARPREEFPCKGECRDTAGSYSCTCHPGYRSNGDPRENPCNPNFTLAAKLAIGISLSVSLIVVALLLVLIMLQKRKLDKVFEKNGGRILQNVKGLTIFSKEGLKKNTKNNSEFLGNGSFGKVYKGTLPDNTMVAVKASIKVNEATKQEFAEEVEIHSHMIHKNILKLIGCCLEVDVPMLVYEFAANGSLGHTLHGNKKQNLPLDLRLEIAIGLIIEFCKVFEKEKTGRAMFDKEIVATGEDIFILEEIGKLAIECLKEDIEDRPDMTEVAERLVMLRRERKLHKTPNRTPSRFEEINMEYSPNNIDRSGTSSATCSVPSTPTSKDFNASP</sequence>
<feature type="binding site" evidence="5">
    <location>
        <position position="442"/>
    </location>
    <ligand>
        <name>ATP</name>
        <dbReference type="ChEBI" id="CHEBI:30616"/>
    </ligand>
</feature>
<keyword evidence="7" id="KW-0812">Transmembrane</keyword>
<dbReference type="SUPFAM" id="SSF56112">
    <property type="entry name" value="Protein kinase-like (PK-like)"/>
    <property type="match status" value="1"/>
</dbReference>
<feature type="chain" id="PRO_5019547060" description="Protein kinase domain-containing protein" evidence="8">
    <location>
        <begin position="21"/>
        <end position="636"/>
    </location>
</feature>
<dbReference type="EnsemblPlants" id="AET5Gv20029400.2">
    <property type="protein sequence ID" value="AET5Gv20029400.2"/>
    <property type="gene ID" value="AET5Gv20029400"/>
</dbReference>
<reference evidence="10" key="3">
    <citation type="journal article" date="2017" name="Nature">
        <title>Genome sequence of the progenitor of the wheat D genome Aegilops tauschii.</title>
        <authorList>
            <person name="Luo M.C."/>
            <person name="Gu Y.Q."/>
            <person name="Puiu D."/>
            <person name="Wang H."/>
            <person name="Twardziok S.O."/>
            <person name="Deal K.R."/>
            <person name="Huo N."/>
            <person name="Zhu T."/>
            <person name="Wang L."/>
            <person name="Wang Y."/>
            <person name="McGuire P.E."/>
            <person name="Liu S."/>
            <person name="Long H."/>
            <person name="Ramasamy R.K."/>
            <person name="Rodriguez J.C."/>
            <person name="Van S.L."/>
            <person name="Yuan L."/>
            <person name="Wang Z."/>
            <person name="Xia Z."/>
            <person name="Xiao L."/>
            <person name="Anderson O.D."/>
            <person name="Ouyang S."/>
            <person name="Liang Y."/>
            <person name="Zimin A.V."/>
            <person name="Pertea G."/>
            <person name="Qi P."/>
            <person name="Bennetzen J.L."/>
            <person name="Dai X."/>
            <person name="Dawson M.W."/>
            <person name="Muller H.G."/>
            <person name="Kugler K."/>
            <person name="Rivarola-Duarte L."/>
            <person name="Spannagl M."/>
            <person name="Mayer K.F.X."/>
            <person name="Lu F.H."/>
            <person name="Bevan M.W."/>
            <person name="Leroy P."/>
            <person name="Li P."/>
            <person name="You F.M."/>
            <person name="Sun Q."/>
            <person name="Liu Z."/>
            <person name="Lyons E."/>
            <person name="Wicker T."/>
            <person name="Salzberg S.L."/>
            <person name="Devos K.M."/>
            <person name="Dvorak J."/>
        </authorList>
    </citation>
    <scope>NUCLEOTIDE SEQUENCE [LARGE SCALE GENOMIC DNA]</scope>
    <source>
        <strain evidence="10">cv. AL8/78</strain>
    </source>
</reference>
<evidence type="ECO:0000313" key="10">
    <source>
        <dbReference type="EnsemblPlants" id="AET5Gv20029400.2"/>
    </source>
</evidence>
<dbReference type="InterPro" id="IPR049883">
    <property type="entry name" value="NOTCH1_EGF-like"/>
</dbReference>
<keyword evidence="7" id="KW-0472">Membrane</keyword>
<dbReference type="Pfam" id="PF07645">
    <property type="entry name" value="EGF_CA"/>
    <property type="match status" value="1"/>
</dbReference>
<reference evidence="10" key="4">
    <citation type="submission" date="2019-03" db="UniProtKB">
        <authorList>
            <consortium name="EnsemblPlants"/>
        </authorList>
    </citation>
    <scope>IDENTIFICATION</scope>
</reference>
<accession>A0A453JGY9</accession>
<dbReference type="InterPro" id="IPR018097">
    <property type="entry name" value="EGF_Ca-bd_CS"/>
</dbReference>
<dbReference type="InterPro" id="IPR000152">
    <property type="entry name" value="EGF-type_Asp/Asn_hydroxyl_site"/>
</dbReference>
<keyword evidence="5" id="KW-0067">ATP-binding</keyword>
<feature type="domain" description="Protein kinase" evidence="9">
    <location>
        <begin position="414"/>
        <end position="636"/>
    </location>
</feature>
<dbReference type="SMART" id="SM00181">
    <property type="entry name" value="EGF"/>
    <property type="match status" value="2"/>
</dbReference>
<reference evidence="11" key="2">
    <citation type="journal article" date="2017" name="Nat. Plants">
        <title>The Aegilops tauschii genome reveals multiple impacts of transposons.</title>
        <authorList>
            <person name="Zhao G."/>
            <person name="Zou C."/>
            <person name="Li K."/>
            <person name="Wang K."/>
            <person name="Li T."/>
            <person name="Gao L."/>
            <person name="Zhang X."/>
            <person name="Wang H."/>
            <person name="Yang Z."/>
            <person name="Liu X."/>
            <person name="Jiang W."/>
            <person name="Mao L."/>
            <person name="Kong X."/>
            <person name="Jiao Y."/>
            <person name="Jia J."/>
        </authorList>
    </citation>
    <scope>NUCLEOTIDE SEQUENCE [LARGE SCALE GENOMIC DNA]</scope>
    <source>
        <strain evidence="11">cv. AL8/78</strain>
    </source>
</reference>
<dbReference type="PANTHER" id="PTHR33491">
    <property type="entry name" value="OSJNBA0016N04.9 PROTEIN"/>
    <property type="match status" value="1"/>
</dbReference>
<dbReference type="GO" id="GO:0004672">
    <property type="term" value="F:protein kinase activity"/>
    <property type="evidence" value="ECO:0007669"/>
    <property type="project" value="InterPro"/>
</dbReference>
<dbReference type="PROSITE" id="PS00107">
    <property type="entry name" value="PROTEIN_KINASE_ATP"/>
    <property type="match status" value="1"/>
</dbReference>
<keyword evidence="2" id="KW-0245">EGF-like domain</keyword>